<keyword evidence="4" id="KW-0949">S-adenosyl-L-methionine</keyword>
<evidence type="ECO:0000256" key="5">
    <source>
        <dbReference type="ARBA" id="ARBA00022694"/>
    </source>
</evidence>
<organism evidence="10">
    <name type="scientific">marine metagenome</name>
    <dbReference type="NCBI Taxonomy" id="408172"/>
    <lineage>
        <taxon>unclassified sequences</taxon>
        <taxon>metagenomes</taxon>
        <taxon>ecological metagenomes</taxon>
    </lineage>
</organism>
<dbReference type="GO" id="GO:0000049">
    <property type="term" value="F:tRNA binding"/>
    <property type="evidence" value="ECO:0007669"/>
    <property type="project" value="UniProtKB-KW"/>
</dbReference>
<dbReference type="PANTHER" id="PTHR43453:SF1">
    <property type="entry name" value="TRNA_RRNA METHYLTRANSFERASE SPOU TYPE DOMAIN-CONTAINING PROTEIN"/>
    <property type="match status" value="1"/>
</dbReference>
<keyword evidence="1" id="KW-0820">tRNA-binding</keyword>
<feature type="domain" description="tRNA/rRNA methyltransferase SpoU type" evidence="8">
    <location>
        <begin position="20"/>
        <end position="159"/>
    </location>
</feature>
<name>A0A381Q425_9ZZZZ</name>
<evidence type="ECO:0000256" key="1">
    <source>
        <dbReference type="ARBA" id="ARBA00022555"/>
    </source>
</evidence>
<evidence type="ECO:0000256" key="7">
    <source>
        <dbReference type="SAM" id="MobiDB-lite"/>
    </source>
</evidence>
<dbReference type="InterPro" id="IPR029026">
    <property type="entry name" value="tRNA_m1G_MTases_N"/>
</dbReference>
<dbReference type="InterPro" id="IPR001537">
    <property type="entry name" value="SpoU_MeTrfase"/>
</dbReference>
<keyword evidence="3" id="KW-0808">Transferase</keyword>
<dbReference type="InterPro" id="IPR029028">
    <property type="entry name" value="Alpha/beta_knot_MTases"/>
</dbReference>
<dbReference type="Pfam" id="PF00588">
    <property type="entry name" value="SpoU_methylase"/>
    <property type="match status" value="1"/>
</dbReference>
<keyword evidence="5" id="KW-0819">tRNA processing</keyword>
<evidence type="ECO:0000256" key="6">
    <source>
        <dbReference type="ARBA" id="ARBA00022884"/>
    </source>
</evidence>
<proteinExistence type="inferred from homology"/>
<feature type="domain" description="RNA methyltransferase SpoU/TrmH type C-terminal" evidence="9">
    <location>
        <begin position="163"/>
        <end position="214"/>
    </location>
</feature>
<dbReference type="Gene3D" id="3.40.1280.10">
    <property type="match status" value="1"/>
</dbReference>
<protein>
    <recommendedName>
        <fullName evidence="11">tRNA/rRNA methyltransferase SpoU type domain-containing protein</fullName>
    </recommendedName>
</protein>
<feature type="region of interest" description="Disordered" evidence="7">
    <location>
        <begin position="198"/>
        <end position="218"/>
    </location>
</feature>
<keyword evidence="6" id="KW-0694">RNA-binding</keyword>
<evidence type="ECO:0000256" key="4">
    <source>
        <dbReference type="ARBA" id="ARBA00022691"/>
    </source>
</evidence>
<gene>
    <name evidence="10" type="ORF">METZ01_LOCUS26926</name>
</gene>
<dbReference type="SUPFAM" id="SSF75217">
    <property type="entry name" value="alpha/beta knot"/>
    <property type="match status" value="1"/>
</dbReference>
<dbReference type="Pfam" id="PF12105">
    <property type="entry name" value="SpoU_methylas_C"/>
    <property type="match status" value="1"/>
</dbReference>
<sequence length="218" mass="24323">MRPERFHRLRAVLERRQPDLTILMDRVNKSHNFSAILRNCDAVGVLRAHVVPPEEGLVLHHGTSAGTMKWVQVHRHETVEDAARSLKKEGYNLIAAHPSKHSVDFREVDYTGPTAILVGAELHGVSEAGLGTADLCVKIPMTGMVKSLNVSVATSLLLFEAFRQRQAAGMYEGSRLDRNEFEKHLFEWSWPSLAAARRRDGKPYPSLGPDGEILPESD</sequence>
<dbReference type="CDD" id="cd18092">
    <property type="entry name" value="SpoU-like_TrmH"/>
    <property type="match status" value="1"/>
</dbReference>
<dbReference type="GO" id="GO:0002938">
    <property type="term" value="P:tRNA guanine ribose methylation"/>
    <property type="evidence" value="ECO:0007669"/>
    <property type="project" value="TreeGrafter"/>
</dbReference>
<keyword evidence="2" id="KW-0489">Methyltransferase</keyword>
<reference evidence="10" key="1">
    <citation type="submission" date="2018-05" db="EMBL/GenBank/DDBJ databases">
        <authorList>
            <person name="Lanie J.A."/>
            <person name="Ng W.-L."/>
            <person name="Kazmierczak K.M."/>
            <person name="Andrzejewski T.M."/>
            <person name="Davidsen T.M."/>
            <person name="Wayne K.J."/>
            <person name="Tettelin H."/>
            <person name="Glass J.I."/>
            <person name="Rusch D."/>
            <person name="Podicherti R."/>
            <person name="Tsui H.-C.T."/>
            <person name="Winkler M.E."/>
        </authorList>
    </citation>
    <scope>NUCLEOTIDE SEQUENCE</scope>
</reference>
<evidence type="ECO:0000259" key="9">
    <source>
        <dbReference type="Pfam" id="PF12105"/>
    </source>
</evidence>
<evidence type="ECO:0000256" key="2">
    <source>
        <dbReference type="ARBA" id="ARBA00022603"/>
    </source>
</evidence>
<dbReference type="GO" id="GO:0141100">
    <property type="term" value="F:tRNA (guanine(18)-2'-O)-methyltransferase activity"/>
    <property type="evidence" value="ECO:0007669"/>
    <property type="project" value="InterPro"/>
</dbReference>
<evidence type="ECO:0000313" key="10">
    <source>
        <dbReference type="EMBL" id="SUZ74072.1"/>
    </source>
</evidence>
<evidence type="ECO:0008006" key="11">
    <source>
        <dbReference type="Google" id="ProtNLM"/>
    </source>
</evidence>
<dbReference type="InterPro" id="IPR022724">
    <property type="entry name" value="rRNA_MeTrfase_SpoU_C"/>
</dbReference>
<dbReference type="AlphaFoldDB" id="A0A381Q425"/>
<dbReference type="NCBIfam" id="NF008295">
    <property type="entry name" value="PRK11081.1"/>
    <property type="match status" value="1"/>
</dbReference>
<dbReference type="PANTHER" id="PTHR43453">
    <property type="entry name" value="RRNA METHYLASE-LIKE"/>
    <property type="match status" value="1"/>
</dbReference>
<accession>A0A381Q425</accession>
<evidence type="ECO:0000259" key="8">
    <source>
        <dbReference type="Pfam" id="PF00588"/>
    </source>
</evidence>
<dbReference type="HAMAP" id="MF_02060">
    <property type="entry name" value="tRNA_methyltr_TrmH"/>
    <property type="match status" value="1"/>
</dbReference>
<evidence type="ECO:0000256" key="3">
    <source>
        <dbReference type="ARBA" id="ARBA00022679"/>
    </source>
</evidence>
<dbReference type="InterPro" id="IPR033671">
    <property type="entry name" value="TrmH"/>
</dbReference>
<dbReference type="EMBL" id="UINC01001199">
    <property type="protein sequence ID" value="SUZ74072.1"/>
    <property type="molecule type" value="Genomic_DNA"/>
</dbReference>